<sequence>MCSSAPATPQLLPTELLSSEELTGFLESVFPRSFFPHPPTSPKSPKALLTAPPRKRPFVTLTYAQSLDGKIAGPGGKQIRLSGDESMRLTHRLREIHDSILVGVGTMISDDPQLNARLPVLLPLPSQPQPIILDTNLRTPTSARLMKNYHMRITPRPIILCEGGEKASAERKEALEASGATVKELEVDEQGRLSLESLLKQEYVGQSLMVEGGASVISTFLASGLVDLVVMTIAPVLIGDGVSMLSKGAIPPELRLVARKTFGHDIVIVCRPVQRVV</sequence>
<evidence type="ECO:0000313" key="15">
    <source>
        <dbReference type="Proteomes" id="UP000193467"/>
    </source>
</evidence>
<evidence type="ECO:0000259" key="13">
    <source>
        <dbReference type="Pfam" id="PF01872"/>
    </source>
</evidence>
<dbReference type="PANTHER" id="PTHR38011">
    <property type="entry name" value="DIHYDROFOLATE REDUCTASE FAMILY PROTEIN (AFU_ORTHOLOGUE AFUA_8G06820)"/>
    <property type="match status" value="1"/>
</dbReference>
<dbReference type="PANTHER" id="PTHR38011:SF7">
    <property type="entry name" value="2,5-DIAMINO-6-RIBOSYLAMINO-4(3H)-PYRIMIDINONE 5'-PHOSPHATE REDUCTASE"/>
    <property type="match status" value="1"/>
</dbReference>
<dbReference type="EC" id="1.1.1.302" evidence="4"/>
<dbReference type="EMBL" id="MCGR01000050">
    <property type="protein sequence ID" value="ORY72767.1"/>
    <property type="molecule type" value="Genomic_DNA"/>
</dbReference>
<comment type="catalytic activity">
    <reaction evidence="11">
        <text>2,5-diamino-6-(1-D-ribitylamino)pyrimidin-4(3H)-one 5'-phosphate + NAD(+) = 2,5-diamino-6-(1-D-ribosylamino)pyrimidin-4(3H)-one 5'-phosphate + NADH + H(+)</text>
        <dbReference type="Rhea" id="RHEA:27274"/>
        <dbReference type="ChEBI" id="CHEBI:15378"/>
        <dbReference type="ChEBI" id="CHEBI:57540"/>
        <dbReference type="ChEBI" id="CHEBI:57945"/>
        <dbReference type="ChEBI" id="CHEBI:58890"/>
        <dbReference type="ChEBI" id="CHEBI:59545"/>
        <dbReference type="EC" id="1.1.1.302"/>
    </reaction>
</comment>
<keyword evidence="6" id="KW-0686">Riboflavin biosynthesis</keyword>
<dbReference type="Proteomes" id="UP000193467">
    <property type="component" value="Unassembled WGS sequence"/>
</dbReference>
<dbReference type="STRING" id="106004.A0A1Y2EMK9"/>
<evidence type="ECO:0000313" key="14">
    <source>
        <dbReference type="EMBL" id="ORY72767.1"/>
    </source>
</evidence>
<keyword evidence="7" id="KW-0521">NADP</keyword>
<dbReference type="Gene3D" id="3.40.430.10">
    <property type="entry name" value="Dihydrofolate Reductase, subunit A"/>
    <property type="match status" value="1"/>
</dbReference>
<evidence type="ECO:0000256" key="10">
    <source>
        <dbReference type="ARBA" id="ARBA00031630"/>
    </source>
</evidence>
<keyword evidence="15" id="KW-1185">Reference proteome</keyword>
<evidence type="ECO:0000256" key="4">
    <source>
        <dbReference type="ARBA" id="ARBA00012851"/>
    </source>
</evidence>
<comment type="function">
    <text evidence="1">Catalyzes an early step in riboflavin biosynthesis, the NADPH-dependent reduction of the ribose side chain of 2,5-diamino-6-ribosylamino-4(3H)-pyrimidinone 5'-phosphate, yielding 2,5-diamino-6-ribitylamino-4(3H)-pyrimidinone 5'-phosphate.</text>
</comment>
<evidence type="ECO:0000256" key="2">
    <source>
        <dbReference type="ARBA" id="ARBA00005104"/>
    </source>
</evidence>
<dbReference type="AlphaFoldDB" id="A0A1Y2EMK9"/>
<comment type="similarity">
    <text evidence="3">Belongs to the HTP reductase family.</text>
</comment>
<dbReference type="InParanoid" id="A0A1Y2EMK9"/>
<keyword evidence="8" id="KW-0560">Oxidoreductase</keyword>
<dbReference type="OrthoDB" id="5432at2759"/>
<dbReference type="GO" id="GO:0009231">
    <property type="term" value="P:riboflavin biosynthetic process"/>
    <property type="evidence" value="ECO:0007669"/>
    <property type="project" value="UniProtKB-KW"/>
</dbReference>
<evidence type="ECO:0000256" key="3">
    <source>
        <dbReference type="ARBA" id="ARBA00009723"/>
    </source>
</evidence>
<reference evidence="14 15" key="1">
    <citation type="submission" date="2016-07" db="EMBL/GenBank/DDBJ databases">
        <title>Pervasive Adenine N6-methylation of Active Genes in Fungi.</title>
        <authorList>
            <consortium name="DOE Joint Genome Institute"/>
            <person name="Mondo S.J."/>
            <person name="Dannebaum R.O."/>
            <person name="Kuo R.C."/>
            <person name="Labutti K."/>
            <person name="Haridas S."/>
            <person name="Kuo A."/>
            <person name="Salamov A."/>
            <person name="Ahrendt S.R."/>
            <person name="Lipzen A."/>
            <person name="Sullivan W."/>
            <person name="Andreopoulos W.B."/>
            <person name="Clum A."/>
            <person name="Lindquist E."/>
            <person name="Daum C."/>
            <person name="Ramamoorthy G.K."/>
            <person name="Gryganskyi A."/>
            <person name="Culley D."/>
            <person name="Magnuson J.K."/>
            <person name="James T.Y."/>
            <person name="O'Malley M.A."/>
            <person name="Stajich J.E."/>
            <person name="Spatafora J.W."/>
            <person name="Visel A."/>
            <person name="Grigoriev I.V."/>
        </authorList>
    </citation>
    <scope>NUCLEOTIDE SEQUENCE [LARGE SCALE GENOMIC DNA]</scope>
    <source>
        <strain evidence="14 15">62-1032</strain>
    </source>
</reference>
<protein>
    <recommendedName>
        <fullName evidence="5">2,5-diamino-6-ribosylamino-4(3H)-pyrimidinone 5'-phosphate reductase</fullName>
        <ecNumber evidence="4">1.1.1.302</ecNumber>
    </recommendedName>
    <alternativeName>
        <fullName evidence="10">2,5-diamino-6-(5-phospho-D-ribosylamino)pyrimidin-4(3H)-one reductase</fullName>
    </alternativeName>
    <alternativeName>
        <fullName evidence="9">2,5-diamino-6-ribitylamino-4(3H)-pyrimidinone 5'-phosphate synthase</fullName>
    </alternativeName>
</protein>
<dbReference type="GO" id="GO:0008703">
    <property type="term" value="F:5-amino-6-(5-phosphoribosylamino)uracil reductase activity"/>
    <property type="evidence" value="ECO:0007669"/>
    <property type="project" value="InterPro"/>
</dbReference>
<evidence type="ECO:0000256" key="9">
    <source>
        <dbReference type="ARBA" id="ARBA00030073"/>
    </source>
</evidence>
<evidence type="ECO:0000256" key="8">
    <source>
        <dbReference type="ARBA" id="ARBA00023002"/>
    </source>
</evidence>
<dbReference type="SUPFAM" id="SSF53597">
    <property type="entry name" value="Dihydrofolate reductase-like"/>
    <property type="match status" value="1"/>
</dbReference>
<feature type="domain" description="Bacterial bifunctional deaminase-reductase C-terminal" evidence="13">
    <location>
        <begin position="57"/>
        <end position="267"/>
    </location>
</feature>
<evidence type="ECO:0000256" key="7">
    <source>
        <dbReference type="ARBA" id="ARBA00022857"/>
    </source>
</evidence>
<accession>A0A1Y2EMK9</accession>
<organism evidence="14 15">
    <name type="scientific">Leucosporidium creatinivorum</name>
    <dbReference type="NCBI Taxonomy" id="106004"/>
    <lineage>
        <taxon>Eukaryota</taxon>
        <taxon>Fungi</taxon>
        <taxon>Dikarya</taxon>
        <taxon>Basidiomycota</taxon>
        <taxon>Pucciniomycotina</taxon>
        <taxon>Microbotryomycetes</taxon>
        <taxon>Leucosporidiales</taxon>
        <taxon>Leucosporidium</taxon>
    </lineage>
</organism>
<gene>
    <name evidence="14" type="ORF">BCR35DRAFT_307546</name>
</gene>
<evidence type="ECO:0000256" key="12">
    <source>
        <dbReference type="ARBA" id="ARBA00049020"/>
    </source>
</evidence>
<dbReference type="InterPro" id="IPR002734">
    <property type="entry name" value="RibDG_C"/>
</dbReference>
<evidence type="ECO:0000256" key="11">
    <source>
        <dbReference type="ARBA" id="ARBA00047550"/>
    </source>
</evidence>
<dbReference type="InterPro" id="IPR024072">
    <property type="entry name" value="DHFR-like_dom_sf"/>
</dbReference>
<evidence type="ECO:0000256" key="5">
    <source>
        <dbReference type="ARBA" id="ARBA00015035"/>
    </source>
</evidence>
<evidence type="ECO:0000256" key="1">
    <source>
        <dbReference type="ARBA" id="ARBA00003555"/>
    </source>
</evidence>
<dbReference type="Pfam" id="PF01872">
    <property type="entry name" value="RibD_C"/>
    <property type="match status" value="1"/>
</dbReference>
<comment type="pathway">
    <text evidence="2">Cofactor biosynthesis; riboflavin biosynthesis.</text>
</comment>
<comment type="catalytic activity">
    <reaction evidence="12">
        <text>2,5-diamino-6-(1-D-ribitylamino)pyrimidin-4(3H)-one 5'-phosphate + NADP(+) = 2,5-diamino-6-(1-D-ribosylamino)pyrimidin-4(3H)-one 5'-phosphate + NADPH + H(+)</text>
        <dbReference type="Rhea" id="RHEA:27278"/>
        <dbReference type="ChEBI" id="CHEBI:15378"/>
        <dbReference type="ChEBI" id="CHEBI:57783"/>
        <dbReference type="ChEBI" id="CHEBI:58349"/>
        <dbReference type="ChEBI" id="CHEBI:58890"/>
        <dbReference type="ChEBI" id="CHEBI:59545"/>
        <dbReference type="EC" id="1.1.1.302"/>
    </reaction>
</comment>
<dbReference type="InterPro" id="IPR050765">
    <property type="entry name" value="Riboflavin_Biosynth_HTPR"/>
</dbReference>
<comment type="caution">
    <text evidence="14">The sequence shown here is derived from an EMBL/GenBank/DDBJ whole genome shotgun (WGS) entry which is preliminary data.</text>
</comment>
<proteinExistence type="inferred from homology"/>
<dbReference type="FunCoup" id="A0A1Y2EMK9">
    <property type="interactions" value="112"/>
</dbReference>
<name>A0A1Y2EMK9_9BASI</name>
<evidence type="ECO:0000256" key="6">
    <source>
        <dbReference type="ARBA" id="ARBA00022619"/>
    </source>
</evidence>